<dbReference type="OrthoDB" id="5420534at2"/>
<dbReference type="Proteomes" id="UP000616595">
    <property type="component" value="Unassembled WGS sequence"/>
</dbReference>
<evidence type="ECO:0000313" key="2">
    <source>
        <dbReference type="Proteomes" id="UP000616595"/>
    </source>
</evidence>
<dbReference type="Pfam" id="PF10050">
    <property type="entry name" value="DUF2284"/>
    <property type="match status" value="1"/>
</dbReference>
<keyword evidence="2" id="KW-1185">Reference proteome</keyword>
<dbReference type="AlphaFoldDB" id="A0A923KQ62"/>
<reference evidence="1" key="1">
    <citation type="submission" date="2019-10" db="EMBL/GenBank/DDBJ databases">
        <authorList>
            <person name="Ross D.E."/>
            <person name="Gulliver D."/>
        </authorList>
    </citation>
    <scope>NUCLEOTIDE SEQUENCE</scope>
    <source>
        <strain evidence="1">DER-2019</strain>
    </source>
</reference>
<accession>A0A923KQ62</accession>
<protein>
    <submittedName>
        <fullName evidence="1">DUF2284 domain-containing protein</fullName>
    </submittedName>
</protein>
<sequence length="176" mass="20181">MTKEEIEKKITEYPIVEYAFFDPAELNFHQAVRTICKNECPQYGKSWSCPPAVGTLDECKGRCTSYDHAFIFSTISEVSDILNMDEMLSTRGEHIQIVNQIKKNVFSENDDILILTAESCALCEKCAYPDQACRHLDKMYPCIESQTISVTDICEKHNLSFFNGYNVVTWFGMILF</sequence>
<reference evidence="1" key="2">
    <citation type="submission" date="2020-10" db="EMBL/GenBank/DDBJ databases">
        <title>Comparative genomics of the Acetobacterium genus.</title>
        <authorList>
            <person name="Marshall C."/>
            <person name="May H."/>
            <person name="Norman S."/>
        </authorList>
    </citation>
    <scope>NUCLEOTIDE SEQUENCE</scope>
    <source>
        <strain evidence="1">DER-2019</strain>
    </source>
</reference>
<comment type="caution">
    <text evidence="1">The sequence shown here is derived from an EMBL/GenBank/DDBJ whole genome shotgun (WGS) entry which is preliminary data.</text>
</comment>
<dbReference type="EMBL" id="WJBD01000012">
    <property type="protein sequence ID" value="MBC3888829.1"/>
    <property type="molecule type" value="Genomic_DNA"/>
</dbReference>
<gene>
    <name evidence="1" type="ORF">GH810_10945</name>
</gene>
<proteinExistence type="predicted"/>
<organism evidence="1 2">
    <name type="scientific">Acetobacterium paludosum</name>
    <dbReference type="NCBI Taxonomy" id="52693"/>
    <lineage>
        <taxon>Bacteria</taxon>
        <taxon>Bacillati</taxon>
        <taxon>Bacillota</taxon>
        <taxon>Clostridia</taxon>
        <taxon>Eubacteriales</taxon>
        <taxon>Eubacteriaceae</taxon>
        <taxon>Acetobacterium</taxon>
    </lineage>
</organism>
<evidence type="ECO:0000313" key="1">
    <source>
        <dbReference type="EMBL" id="MBC3888829.1"/>
    </source>
</evidence>
<dbReference type="InterPro" id="IPR019271">
    <property type="entry name" value="DUF2284_metal-binding"/>
</dbReference>
<name>A0A923KQ62_9FIRM</name>